<name>A0AAE1GTF2_9NEOP</name>
<comment type="caution">
    <text evidence="2">The sequence shown here is derived from an EMBL/GenBank/DDBJ whole genome shotgun (WGS) entry which is preliminary data.</text>
</comment>
<evidence type="ECO:0000256" key="1">
    <source>
        <dbReference type="SAM" id="MobiDB-lite"/>
    </source>
</evidence>
<feature type="compositionally biased region" description="Polar residues" evidence="1">
    <location>
        <begin position="539"/>
        <end position="557"/>
    </location>
</feature>
<feature type="compositionally biased region" description="Low complexity" evidence="1">
    <location>
        <begin position="7"/>
        <end position="19"/>
    </location>
</feature>
<feature type="compositionally biased region" description="Low complexity" evidence="1">
    <location>
        <begin position="506"/>
        <end position="516"/>
    </location>
</feature>
<reference evidence="2" key="1">
    <citation type="submission" date="2021-07" db="EMBL/GenBank/DDBJ databases">
        <authorList>
            <person name="Catto M.A."/>
            <person name="Jacobson A."/>
            <person name="Kennedy G."/>
            <person name="Labadie P."/>
            <person name="Hunt B.G."/>
            <person name="Srinivasan R."/>
        </authorList>
    </citation>
    <scope>NUCLEOTIDE SEQUENCE</scope>
    <source>
        <strain evidence="2">PL_HMW_Pooled</strain>
        <tissue evidence="2">Head</tissue>
    </source>
</reference>
<feature type="compositionally biased region" description="Basic and acidic residues" evidence="1">
    <location>
        <begin position="558"/>
        <end position="568"/>
    </location>
</feature>
<protein>
    <submittedName>
        <fullName evidence="2">Rab11 family-interacting protein 3</fullName>
    </submittedName>
</protein>
<reference evidence="2" key="2">
    <citation type="journal article" date="2023" name="BMC Genomics">
        <title>Pest status, molecular evolution, and epigenetic factors derived from the genome assembly of Frankliniella fusca, a thysanopteran phytovirus vector.</title>
        <authorList>
            <person name="Catto M.A."/>
            <person name="Labadie P.E."/>
            <person name="Jacobson A.L."/>
            <person name="Kennedy G.G."/>
            <person name="Srinivasan R."/>
            <person name="Hunt B.G."/>
        </authorList>
    </citation>
    <scope>NUCLEOTIDE SEQUENCE</scope>
    <source>
        <strain evidence="2">PL_HMW_Pooled</strain>
    </source>
</reference>
<evidence type="ECO:0000313" key="2">
    <source>
        <dbReference type="EMBL" id="KAK3907515.1"/>
    </source>
</evidence>
<feature type="compositionally biased region" description="Low complexity" evidence="1">
    <location>
        <begin position="572"/>
        <end position="590"/>
    </location>
</feature>
<feature type="region of interest" description="Disordered" evidence="1">
    <location>
        <begin position="1"/>
        <end position="86"/>
    </location>
</feature>
<evidence type="ECO:0000313" key="3">
    <source>
        <dbReference type="Proteomes" id="UP001219518"/>
    </source>
</evidence>
<proteinExistence type="predicted"/>
<keyword evidence="3" id="KW-1185">Reference proteome</keyword>
<feature type="non-terminal residue" evidence="2">
    <location>
        <position position="1"/>
    </location>
</feature>
<dbReference type="AlphaFoldDB" id="A0AAE1GTF2"/>
<accession>A0AAE1GTF2</accession>
<organism evidence="2 3">
    <name type="scientific">Frankliniella fusca</name>
    <dbReference type="NCBI Taxonomy" id="407009"/>
    <lineage>
        <taxon>Eukaryota</taxon>
        <taxon>Metazoa</taxon>
        <taxon>Ecdysozoa</taxon>
        <taxon>Arthropoda</taxon>
        <taxon>Hexapoda</taxon>
        <taxon>Insecta</taxon>
        <taxon>Pterygota</taxon>
        <taxon>Neoptera</taxon>
        <taxon>Paraneoptera</taxon>
        <taxon>Thysanoptera</taxon>
        <taxon>Terebrantia</taxon>
        <taxon>Thripoidea</taxon>
        <taxon>Thripidae</taxon>
        <taxon>Frankliniella</taxon>
    </lineage>
</organism>
<gene>
    <name evidence="2" type="ORF">KUF71_003014</name>
</gene>
<sequence length="596" mass="63572">ASEQQRRAGPGRAAREPQAVLGVGRASEHSGAPGRAAREPQAVLGVGRASEHSGAPGRAAREPQAVLGVGRASEHSGAPGRAGPRANHKQCLELVGLASSSGAPGRAAREPQAVLGVGRASEHSGAPGRAAREPQAVLGVGSASEHSGAPGRAAREPQAVLGVGRASEHSGAPGRAAREPQAVLGVGSASEHSGAPGRAAREPQAVLGVGSASEHSGAPSARWWPAASAEGSSLPWRARQLPALPWQSAAFAEGSPLTSFGVVTVNLELSGDDLWTYLKSKNVPVPPAIKNILCNTNRDSLLSLSKFSDKDITDITEFYQTKYHLVLEGNETDLTTNYGIYSKMPHLYSLGGHAESLLYIASEARQLFESIKKNLYCSQNLKPAASKPSGSKAGRPKPATISTQAEDKKILRLKDILEENVNKYIYNMVREICIDGEINISASVVKSEAGFTGTLVCPHESCKEKQILHTNGKNVWMTSNLYKHFRSHMKKADGTSPTLDAFVTRTPVTRTPVTRTPVRRRKRARRMIESDDEDEDNIFENSNDISQDTSQGNTDGSQGEKSEEKTDNDNYSPSRNTSSSGDSNNNNSFHNQERKQ</sequence>
<dbReference type="EMBL" id="JAHWGI010000011">
    <property type="protein sequence ID" value="KAK3907515.1"/>
    <property type="molecule type" value="Genomic_DNA"/>
</dbReference>
<dbReference type="Proteomes" id="UP001219518">
    <property type="component" value="Unassembled WGS sequence"/>
</dbReference>
<feature type="region of interest" description="Disordered" evidence="1">
    <location>
        <begin position="506"/>
        <end position="596"/>
    </location>
</feature>